<name>A0ABP9THR4_9MICC</name>
<dbReference type="EMBL" id="BAABLK010000004">
    <property type="protein sequence ID" value="GAA5225633.1"/>
    <property type="molecule type" value="Genomic_DNA"/>
</dbReference>
<evidence type="ECO:0000256" key="1">
    <source>
        <dbReference type="SAM" id="Phobius"/>
    </source>
</evidence>
<dbReference type="Pfam" id="PF14019">
    <property type="entry name" value="DUF4235"/>
    <property type="match status" value="1"/>
</dbReference>
<feature type="transmembrane region" description="Helical" evidence="1">
    <location>
        <begin position="47"/>
        <end position="68"/>
    </location>
</feature>
<keyword evidence="1" id="KW-1133">Transmembrane helix</keyword>
<evidence type="ECO:0008006" key="4">
    <source>
        <dbReference type="Google" id="ProtNLM"/>
    </source>
</evidence>
<evidence type="ECO:0000313" key="2">
    <source>
        <dbReference type="EMBL" id="GAA5225633.1"/>
    </source>
</evidence>
<keyword evidence="3" id="KW-1185">Reference proteome</keyword>
<comment type="caution">
    <text evidence="2">The sequence shown here is derived from an EMBL/GenBank/DDBJ whole genome shotgun (WGS) entry which is preliminary data.</text>
</comment>
<proteinExistence type="predicted"/>
<evidence type="ECO:0000313" key="3">
    <source>
        <dbReference type="Proteomes" id="UP001501257"/>
    </source>
</evidence>
<gene>
    <name evidence="2" type="ORF">GCM10025778_01630</name>
</gene>
<dbReference type="Proteomes" id="UP001501257">
    <property type="component" value="Unassembled WGS sequence"/>
</dbReference>
<dbReference type="InterPro" id="IPR025329">
    <property type="entry name" value="DUF4235"/>
</dbReference>
<reference evidence="3" key="1">
    <citation type="journal article" date="2019" name="Int. J. Syst. Evol. Microbiol.">
        <title>The Global Catalogue of Microorganisms (GCM) 10K type strain sequencing project: providing services to taxonomists for standard genome sequencing and annotation.</title>
        <authorList>
            <consortium name="The Broad Institute Genomics Platform"/>
            <consortium name="The Broad Institute Genome Sequencing Center for Infectious Disease"/>
            <person name="Wu L."/>
            <person name="Ma J."/>
        </authorList>
    </citation>
    <scope>NUCLEOTIDE SEQUENCE [LARGE SCALE GENOMIC DNA]</scope>
    <source>
        <strain evidence="3">JCM 18952</strain>
    </source>
</reference>
<protein>
    <recommendedName>
        <fullName evidence="4">DUF4235 domain-containing protein</fullName>
    </recommendedName>
</protein>
<accession>A0ABP9THR4</accession>
<keyword evidence="1" id="KW-0472">Membrane</keyword>
<sequence>MLTRLFGTAASVVAGLVGTKLISVIWKGVTGEQPPTPANPEAQQRATIGKVLTFAIVSGASAAVIQAVTKRWTRKMAENR</sequence>
<organism evidence="2 3">
    <name type="scientific">Paeniglutamicibacter antarcticus</name>
    <dbReference type="NCBI Taxonomy" id="494023"/>
    <lineage>
        <taxon>Bacteria</taxon>
        <taxon>Bacillati</taxon>
        <taxon>Actinomycetota</taxon>
        <taxon>Actinomycetes</taxon>
        <taxon>Micrococcales</taxon>
        <taxon>Micrococcaceae</taxon>
        <taxon>Paeniglutamicibacter</taxon>
    </lineage>
</organism>
<keyword evidence="1" id="KW-0812">Transmembrane</keyword>